<dbReference type="EMBL" id="JACHOO010000001">
    <property type="protein sequence ID" value="MBB5751680.1"/>
    <property type="molecule type" value="Genomic_DNA"/>
</dbReference>
<name>A0A7W9CTM0_9HYPH</name>
<dbReference type="InterPro" id="IPR000843">
    <property type="entry name" value="HTH_LacI"/>
</dbReference>
<proteinExistence type="predicted"/>
<dbReference type="GO" id="GO:0000976">
    <property type="term" value="F:transcription cis-regulatory region binding"/>
    <property type="evidence" value="ECO:0007669"/>
    <property type="project" value="TreeGrafter"/>
</dbReference>
<dbReference type="Pfam" id="PF13377">
    <property type="entry name" value="Peripla_BP_3"/>
    <property type="match status" value="1"/>
</dbReference>
<dbReference type="PROSITE" id="PS00356">
    <property type="entry name" value="HTH_LACI_1"/>
    <property type="match status" value="1"/>
</dbReference>
<dbReference type="PANTHER" id="PTHR30146:SF148">
    <property type="entry name" value="HTH-TYPE TRANSCRIPTIONAL REPRESSOR PURR-RELATED"/>
    <property type="match status" value="1"/>
</dbReference>
<keyword evidence="7" id="KW-1185">Reference proteome</keyword>
<dbReference type="InterPro" id="IPR046335">
    <property type="entry name" value="LacI/GalR-like_sensor"/>
</dbReference>
<dbReference type="SUPFAM" id="SSF47413">
    <property type="entry name" value="lambda repressor-like DNA-binding domains"/>
    <property type="match status" value="1"/>
</dbReference>
<evidence type="ECO:0000313" key="7">
    <source>
        <dbReference type="Proteomes" id="UP000523821"/>
    </source>
</evidence>
<evidence type="ECO:0000313" key="6">
    <source>
        <dbReference type="EMBL" id="MBB5751680.1"/>
    </source>
</evidence>
<evidence type="ECO:0000259" key="5">
    <source>
        <dbReference type="PROSITE" id="PS50932"/>
    </source>
</evidence>
<protein>
    <submittedName>
        <fullName evidence="6">LacI family transcriptional regulator</fullName>
    </submittedName>
</protein>
<organism evidence="6 7">
    <name type="scientific">Prosthecomicrobium pneumaticum</name>
    <dbReference type="NCBI Taxonomy" id="81895"/>
    <lineage>
        <taxon>Bacteria</taxon>
        <taxon>Pseudomonadati</taxon>
        <taxon>Pseudomonadota</taxon>
        <taxon>Alphaproteobacteria</taxon>
        <taxon>Hyphomicrobiales</taxon>
        <taxon>Kaistiaceae</taxon>
        <taxon>Prosthecomicrobium</taxon>
    </lineage>
</organism>
<accession>A0A7W9CTM0</accession>
<dbReference type="Gene3D" id="1.10.260.40">
    <property type="entry name" value="lambda repressor-like DNA-binding domains"/>
    <property type="match status" value="1"/>
</dbReference>
<keyword evidence="2" id="KW-0805">Transcription regulation</keyword>
<keyword evidence="3" id="KW-0238">DNA-binding</keyword>
<dbReference type="PANTHER" id="PTHR30146">
    <property type="entry name" value="LACI-RELATED TRANSCRIPTIONAL REPRESSOR"/>
    <property type="match status" value="1"/>
</dbReference>
<dbReference type="AlphaFoldDB" id="A0A7W9CTM0"/>
<keyword evidence="1" id="KW-0678">Repressor</keyword>
<dbReference type="Pfam" id="PF00356">
    <property type="entry name" value="LacI"/>
    <property type="match status" value="1"/>
</dbReference>
<dbReference type="PROSITE" id="PS50932">
    <property type="entry name" value="HTH_LACI_2"/>
    <property type="match status" value="1"/>
</dbReference>
<dbReference type="Gene3D" id="3.40.50.2300">
    <property type="match status" value="2"/>
</dbReference>
<dbReference type="SUPFAM" id="SSF53822">
    <property type="entry name" value="Periplasmic binding protein-like I"/>
    <property type="match status" value="1"/>
</dbReference>
<evidence type="ECO:0000256" key="2">
    <source>
        <dbReference type="ARBA" id="ARBA00023015"/>
    </source>
</evidence>
<keyword evidence="4" id="KW-0804">Transcription</keyword>
<dbReference type="SMART" id="SM00354">
    <property type="entry name" value="HTH_LACI"/>
    <property type="match status" value="1"/>
</dbReference>
<reference evidence="6 7" key="1">
    <citation type="submission" date="2020-08" db="EMBL/GenBank/DDBJ databases">
        <title>Genomic Encyclopedia of Type Strains, Phase IV (KMG-IV): sequencing the most valuable type-strain genomes for metagenomic binning, comparative biology and taxonomic classification.</title>
        <authorList>
            <person name="Goeker M."/>
        </authorList>
    </citation>
    <scope>NUCLEOTIDE SEQUENCE [LARGE SCALE GENOMIC DNA]</scope>
    <source>
        <strain evidence="6 7">DSM 16268</strain>
    </source>
</reference>
<dbReference type="GO" id="GO:0003700">
    <property type="term" value="F:DNA-binding transcription factor activity"/>
    <property type="evidence" value="ECO:0007669"/>
    <property type="project" value="TreeGrafter"/>
</dbReference>
<gene>
    <name evidence="6" type="ORF">GGQ63_000723</name>
</gene>
<dbReference type="CDD" id="cd01392">
    <property type="entry name" value="HTH_LacI"/>
    <property type="match status" value="1"/>
</dbReference>
<dbReference type="InterPro" id="IPR028082">
    <property type="entry name" value="Peripla_BP_I"/>
</dbReference>
<dbReference type="Proteomes" id="UP000523821">
    <property type="component" value="Unassembled WGS sequence"/>
</dbReference>
<sequence length="352" mass="37683">MTGSADSGEGRLPARRPVTLRDVAEAAGVSVATASKALNDQGRMTAETRTRIREVARRLGFRPNGLAQSLLRRRSFTVGLLTNDTYGRFSLPVMAGISEALVDAGVSVFLCNVEDDPRLGQLHVEAMLEKRVDGIIASGKRLDRHLPVTLAGLGVPIIYAFTEPDPGSIAFVSDDAQGARLAVEHFVALGRRRIAHVTGPESFMVVHQRAAAWRAVLAEHGLGVPDGFYMSGRWSERFGHEAVAQLFGGPGEKPDAIFCGNDQLARGVVDALRERGLAVPDDVGVIGFDNWEIVAAETRPPLTSVDMNLSALGREAGLTLLSLVDGKAVEPGIRKLPCRLVVRQSCGRPPDG</sequence>
<dbReference type="CDD" id="cd06288">
    <property type="entry name" value="PBP1_sucrose_transcription_regulator"/>
    <property type="match status" value="1"/>
</dbReference>
<evidence type="ECO:0000256" key="3">
    <source>
        <dbReference type="ARBA" id="ARBA00023125"/>
    </source>
</evidence>
<feature type="domain" description="HTH lacI-type" evidence="5">
    <location>
        <begin position="18"/>
        <end position="72"/>
    </location>
</feature>
<dbReference type="InterPro" id="IPR010982">
    <property type="entry name" value="Lambda_DNA-bd_dom_sf"/>
</dbReference>
<comment type="caution">
    <text evidence="6">The sequence shown here is derived from an EMBL/GenBank/DDBJ whole genome shotgun (WGS) entry which is preliminary data.</text>
</comment>
<evidence type="ECO:0000256" key="4">
    <source>
        <dbReference type="ARBA" id="ARBA00023163"/>
    </source>
</evidence>
<dbReference type="RefSeq" id="WP_343061067.1">
    <property type="nucleotide sequence ID" value="NZ_JACHOO010000001.1"/>
</dbReference>
<evidence type="ECO:0000256" key="1">
    <source>
        <dbReference type="ARBA" id="ARBA00022491"/>
    </source>
</evidence>